<dbReference type="EMBL" id="MFYX01000015">
    <property type="protein sequence ID" value="OGK07052.1"/>
    <property type="molecule type" value="Genomic_DNA"/>
</dbReference>
<reference evidence="10 11" key="1">
    <citation type="journal article" date="2016" name="Nat. Commun.">
        <title>Thousands of microbial genomes shed light on interconnected biogeochemical processes in an aquifer system.</title>
        <authorList>
            <person name="Anantharaman K."/>
            <person name="Brown C.T."/>
            <person name="Hug L.A."/>
            <person name="Sharon I."/>
            <person name="Castelle C.J."/>
            <person name="Probst A.J."/>
            <person name="Thomas B.C."/>
            <person name="Singh A."/>
            <person name="Wilkins M.J."/>
            <person name="Karaoz U."/>
            <person name="Brodie E.L."/>
            <person name="Williams K.H."/>
            <person name="Hubbard S.S."/>
            <person name="Banfield J.F."/>
        </authorList>
    </citation>
    <scope>NUCLEOTIDE SEQUENCE [LARGE SCALE GENOMIC DNA]</scope>
</reference>
<dbReference type="PANTHER" id="PTHR33653">
    <property type="entry name" value="RIBONUCLEASE VAPC2"/>
    <property type="match status" value="1"/>
</dbReference>
<comment type="similarity">
    <text evidence="7 8">Belongs to the PINc/VapC protein family.</text>
</comment>
<keyword evidence="5 8" id="KW-0378">Hydrolase</keyword>
<evidence type="ECO:0000313" key="11">
    <source>
        <dbReference type="Proteomes" id="UP000179243"/>
    </source>
</evidence>
<dbReference type="SUPFAM" id="SSF88723">
    <property type="entry name" value="PIN domain-like"/>
    <property type="match status" value="1"/>
</dbReference>
<dbReference type="GO" id="GO:0016787">
    <property type="term" value="F:hydrolase activity"/>
    <property type="evidence" value="ECO:0007669"/>
    <property type="project" value="UniProtKB-KW"/>
</dbReference>
<dbReference type="GO" id="GO:0000287">
    <property type="term" value="F:magnesium ion binding"/>
    <property type="evidence" value="ECO:0007669"/>
    <property type="project" value="UniProtKB-UniRule"/>
</dbReference>
<feature type="domain" description="PIN" evidence="9">
    <location>
        <begin position="12"/>
        <end position="119"/>
    </location>
</feature>
<accession>A0A1F7FKS7</accession>
<evidence type="ECO:0000256" key="5">
    <source>
        <dbReference type="ARBA" id="ARBA00022801"/>
    </source>
</evidence>
<sequence length="133" mass="14544">MGKADQVKKRHLVDTDILIDALRGTKAAQAFLETHETAPLISAITVTELFSGVRNEKEKREVSDFCRAFETVPLTEEIAIRAGILHQRYSRSHGTGLADAVVAATAEVSGVILATGNKKHFPMVENILNPYSK</sequence>
<dbReference type="Gene3D" id="3.40.50.1010">
    <property type="entry name" value="5'-nuclease"/>
    <property type="match status" value="1"/>
</dbReference>
<comment type="function">
    <text evidence="8">Toxic component of a toxin-antitoxin (TA) system. An RNase.</text>
</comment>
<dbReference type="AlphaFoldDB" id="A0A1F7FKS7"/>
<keyword evidence="8" id="KW-0800">Toxin</keyword>
<dbReference type="CDD" id="cd18741">
    <property type="entry name" value="PIN_VapC4-5_FitB-like"/>
    <property type="match status" value="1"/>
</dbReference>
<comment type="cofactor">
    <cofactor evidence="1 8">
        <name>Mg(2+)</name>
        <dbReference type="ChEBI" id="CHEBI:18420"/>
    </cofactor>
</comment>
<dbReference type="InterPro" id="IPR002716">
    <property type="entry name" value="PIN_dom"/>
</dbReference>
<evidence type="ECO:0000256" key="3">
    <source>
        <dbReference type="ARBA" id="ARBA00022722"/>
    </source>
</evidence>
<evidence type="ECO:0000259" key="9">
    <source>
        <dbReference type="Pfam" id="PF01850"/>
    </source>
</evidence>
<feature type="binding site" evidence="8">
    <location>
        <position position="99"/>
    </location>
    <ligand>
        <name>Mg(2+)</name>
        <dbReference type="ChEBI" id="CHEBI:18420"/>
    </ligand>
</feature>
<keyword evidence="3 8" id="KW-0540">Nuclease</keyword>
<dbReference type="EC" id="3.1.-.-" evidence="8"/>
<gene>
    <name evidence="8" type="primary">vapC</name>
    <name evidence="10" type="ORF">A2519_13860</name>
</gene>
<comment type="caution">
    <text evidence="10">The sequence shown here is derived from an EMBL/GenBank/DDBJ whole genome shotgun (WGS) entry which is preliminary data.</text>
</comment>
<evidence type="ECO:0000256" key="6">
    <source>
        <dbReference type="ARBA" id="ARBA00022842"/>
    </source>
</evidence>
<dbReference type="GO" id="GO:0090729">
    <property type="term" value="F:toxin activity"/>
    <property type="evidence" value="ECO:0007669"/>
    <property type="project" value="UniProtKB-KW"/>
</dbReference>
<dbReference type="HAMAP" id="MF_00265">
    <property type="entry name" value="VapC_Nob1"/>
    <property type="match status" value="1"/>
</dbReference>
<dbReference type="GO" id="GO:0004540">
    <property type="term" value="F:RNA nuclease activity"/>
    <property type="evidence" value="ECO:0007669"/>
    <property type="project" value="InterPro"/>
</dbReference>
<evidence type="ECO:0000256" key="8">
    <source>
        <dbReference type="HAMAP-Rule" id="MF_00265"/>
    </source>
</evidence>
<dbReference type="InterPro" id="IPR029060">
    <property type="entry name" value="PIN-like_dom_sf"/>
</dbReference>
<feature type="binding site" evidence="8">
    <location>
        <position position="14"/>
    </location>
    <ligand>
        <name>Mg(2+)</name>
        <dbReference type="ChEBI" id="CHEBI:18420"/>
    </ligand>
</feature>
<evidence type="ECO:0000256" key="2">
    <source>
        <dbReference type="ARBA" id="ARBA00022649"/>
    </source>
</evidence>
<proteinExistence type="inferred from homology"/>
<evidence type="ECO:0000256" key="7">
    <source>
        <dbReference type="ARBA" id="ARBA00038093"/>
    </source>
</evidence>
<dbReference type="InterPro" id="IPR022907">
    <property type="entry name" value="VapC_family"/>
</dbReference>
<keyword evidence="2 8" id="KW-1277">Toxin-antitoxin system</keyword>
<dbReference type="PANTHER" id="PTHR33653:SF1">
    <property type="entry name" value="RIBONUCLEASE VAPC2"/>
    <property type="match status" value="1"/>
</dbReference>
<dbReference type="InterPro" id="IPR050556">
    <property type="entry name" value="Type_II_TA_system_RNase"/>
</dbReference>
<protein>
    <recommendedName>
        <fullName evidence="8">Ribonuclease VapC</fullName>
        <shortName evidence="8">RNase VapC</shortName>
        <ecNumber evidence="8">3.1.-.-</ecNumber>
    </recommendedName>
    <alternativeName>
        <fullName evidence="8">Toxin VapC</fullName>
    </alternativeName>
</protein>
<keyword evidence="4 8" id="KW-0479">Metal-binding</keyword>
<keyword evidence="6 8" id="KW-0460">Magnesium</keyword>
<evidence type="ECO:0000256" key="4">
    <source>
        <dbReference type="ARBA" id="ARBA00022723"/>
    </source>
</evidence>
<name>A0A1F7FKS7_UNCRA</name>
<dbReference type="Proteomes" id="UP000179243">
    <property type="component" value="Unassembled WGS sequence"/>
</dbReference>
<dbReference type="Pfam" id="PF01850">
    <property type="entry name" value="PIN"/>
    <property type="match status" value="1"/>
</dbReference>
<organism evidence="10 11">
    <name type="scientific">Candidatus Raymondbacteria bacterium RIFOXYD12_FULL_49_13</name>
    <dbReference type="NCBI Taxonomy" id="1817890"/>
    <lineage>
        <taxon>Bacteria</taxon>
        <taxon>Raymondiibacteriota</taxon>
    </lineage>
</organism>
<evidence type="ECO:0000313" key="10">
    <source>
        <dbReference type="EMBL" id="OGK07052.1"/>
    </source>
</evidence>
<evidence type="ECO:0000256" key="1">
    <source>
        <dbReference type="ARBA" id="ARBA00001946"/>
    </source>
</evidence>